<proteinExistence type="predicted"/>
<dbReference type="GO" id="GO:0008270">
    <property type="term" value="F:zinc ion binding"/>
    <property type="evidence" value="ECO:0007669"/>
    <property type="project" value="InterPro"/>
</dbReference>
<evidence type="ECO:0000256" key="3">
    <source>
        <dbReference type="ARBA" id="ARBA00023015"/>
    </source>
</evidence>
<dbReference type="PANTHER" id="PTHR47338">
    <property type="entry name" value="ZN(II)2CYS6 TRANSCRIPTION FACTOR (EUROFUNG)-RELATED"/>
    <property type="match status" value="1"/>
</dbReference>
<protein>
    <recommendedName>
        <fullName evidence="7">Zn(2)-C6 fungal-type domain-containing protein</fullName>
    </recommendedName>
</protein>
<dbReference type="InterPro" id="IPR001138">
    <property type="entry name" value="Zn2Cys6_DnaBD"/>
</dbReference>
<dbReference type="InterPro" id="IPR050815">
    <property type="entry name" value="TF_fung"/>
</dbReference>
<evidence type="ECO:0000256" key="1">
    <source>
        <dbReference type="ARBA" id="ARBA00004123"/>
    </source>
</evidence>
<feature type="region of interest" description="Disordered" evidence="6">
    <location>
        <begin position="1"/>
        <end position="32"/>
    </location>
</feature>
<evidence type="ECO:0000256" key="5">
    <source>
        <dbReference type="ARBA" id="ARBA00023242"/>
    </source>
</evidence>
<dbReference type="GO" id="GO:0000981">
    <property type="term" value="F:DNA-binding transcription factor activity, RNA polymerase II-specific"/>
    <property type="evidence" value="ECO:0007669"/>
    <property type="project" value="InterPro"/>
</dbReference>
<gene>
    <name evidence="8" type="ORF">M427DRAFT_405360</name>
</gene>
<dbReference type="Proteomes" id="UP000070544">
    <property type="component" value="Unassembled WGS sequence"/>
</dbReference>
<dbReference type="PANTHER" id="PTHR47338:SF5">
    <property type="entry name" value="ZN(II)2CYS6 TRANSCRIPTION FACTOR (EUROFUNG)"/>
    <property type="match status" value="1"/>
</dbReference>
<evidence type="ECO:0000256" key="2">
    <source>
        <dbReference type="ARBA" id="ARBA00022723"/>
    </source>
</evidence>
<evidence type="ECO:0000259" key="7">
    <source>
        <dbReference type="PROSITE" id="PS50048"/>
    </source>
</evidence>
<dbReference type="SMART" id="SM00066">
    <property type="entry name" value="GAL4"/>
    <property type="match status" value="1"/>
</dbReference>
<dbReference type="AlphaFoldDB" id="A0A139AU38"/>
<sequence length="128" mass="14506">MFGGTSTGERSRGGIEHRIMDDRESIDTEEAGKRKAEVIDGLPVRFISAHGRHTEKVSKACMTCRRAKTKCDARQPRCTYCETRDLVCDYQWVQKPRGPPPDPLSERSGRKEVELPRVVRMGVCDRDA</sequence>
<keyword evidence="4" id="KW-0804">Transcription</keyword>
<dbReference type="PROSITE" id="PS50048">
    <property type="entry name" value="ZN2_CY6_FUNGAL_2"/>
    <property type="match status" value="1"/>
</dbReference>
<feature type="domain" description="Zn(2)-C6 fungal-type" evidence="7">
    <location>
        <begin position="60"/>
        <end position="90"/>
    </location>
</feature>
<dbReference type="OrthoDB" id="10261408at2759"/>
<reference evidence="8 9" key="1">
    <citation type="journal article" date="2015" name="Genome Biol. Evol.">
        <title>Phylogenomic analyses indicate that early fungi evolved digesting cell walls of algal ancestors of land plants.</title>
        <authorList>
            <person name="Chang Y."/>
            <person name="Wang S."/>
            <person name="Sekimoto S."/>
            <person name="Aerts A.L."/>
            <person name="Choi C."/>
            <person name="Clum A."/>
            <person name="LaButti K.M."/>
            <person name="Lindquist E.A."/>
            <person name="Yee Ngan C."/>
            <person name="Ohm R.A."/>
            <person name="Salamov A.A."/>
            <person name="Grigoriev I.V."/>
            <person name="Spatafora J.W."/>
            <person name="Berbee M.L."/>
        </authorList>
    </citation>
    <scope>NUCLEOTIDE SEQUENCE [LARGE SCALE GENOMIC DNA]</scope>
    <source>
        <strain evidence="8 9">JEL478</strain>
    </source>
</reference>
<accession>A0A139AU38</accession>
<dbReference type="Pfam" id="PF00172">
    <property type="entry name" value="Zn_clus"/>
    <property type="match status" value="1"/>
</dbReference>
<comment type="subcellular location">
    <subcellularLocation>
        <location evidence="1">Nucleus</location>
    </subcellularLocation>
</comment>
<organism evidence="8 9">
    <name type="scientific">Gonapodya prolifera (strain JEL478)</name>
    <name type="common">Monoblepharis prolifera</name>
    <dbReference type="NCBI Taxonomy" id="1344416"/>
    <lineage>
        <taxon>Eukaryota</taxon>
        <taxon>Fungi</taxon>
        <taxon>Fungi incertae sedis</taxon>
        <taxon>Chytridiomycota</taxon>
        <taxon>Chytridiomycota incertae sedis</taxon>
        <taxon>Monoblepharidomycetes</taxon>
        <taxon>Monoblepharidales</taxon>
        <taxon>Gonapodyaceae</taxon>
        <taxon>Gonapodya</taxon>
    </lineage>
</organism>
<keyword evidence="3" id="KW-0805">Transcription regulation</keyword>
<keyword evidence="2" id="KW-0479">Metal-binding</keyword>
<evidence type="ECO:0000256" key="6">
    <source>
        <dbReference type="SAM" id="MobiDB-lite"/>
    </source>
</evidence>
<evidence type="ECO:0000313" key="8">
    <source>
        <dbReference type="EMBL" id="KXS20241.1"/>
    </source>
</evidence>
<dbReference type="EMBL" id="KQ965736">
    <property type="protein sequence ID" value="KXS20241.1"/>
    <property type="molecule type" value="Genomic_DNA"/>
</dbReference>
<keyword evidence="9" id="KW-1185">Reference proteome</keyword>
<evidence type="ECO:0000313" key="9">
    <source>
        <dbReference type="Proteomes" id="UP000070544"/>
    </source>
</evidence>
<dbReference type="Gene3D" id="4.10.240.10">
    <property type="entry name" value="Zn(2)-C6 fungal-type DNA-binding domain"/>
    <property type="match status" value="1"/>
</dbReference>
<dbReference type="CDD" id="cd00067">
    <property type="entry name" value="GAL4"/>
    <property type="match status" value="1"/>
</dbReference>
<dbReference type="SUPFAM" id="SSF57701">
    <property type="entry name" value="Zn2/Cys6 DNA-binding domain"/>
    <property type="match status" value="1"/>
</dbReference>
<dbReference type="PROSITE" id="PS00463">
    <property type="entry name" value="ZN2_CY6_FUNGAL_1"/>
    <property type="match status" value="1"/>
</dbReference>
<evidence type="ECO:0000256" key="4">
    <source>
        <dbReference type="ARBA" id="ARBA00023163"/>
    </source>
</evidence>
<keyword evidence="5" id="KW-0539">Nucleus</keyword>
<feature type="compositionally biased region" description="Basic and acidic residues" evidence="6">
    <location>
        <begin position="9"/>
        <end position="32"/>
    </location>
</feature>
<name>A0A139AU38_GONPJ</name>
<dbReference type="InterPro" id="IPR036864">
    <property type="entry name" value="Zn2-C6_fun-type_DNA-bd_sf"/>
</dbReference>
<dbReference type="GO" id="GO:0005634">
    <property type="term" value="C:nucleus"/>
    <property type="evidence" value="ECO:0007669"/>
    <property type="project" value="UniProtKB-SubCell"/>
</dbReference>